<feature type="binding site" evidence="13">
    <location>
        <position position="428"/>
    </location>
    <ligand>
        <name>ATP</name>
        <dbReference type="ChEBI" id="CHEBI:30616"/>
    </ligand>
</feature>
<dbReference type="Gene3D" id="3.40.50.1000">
    <property type="entry name" value="HAD superfamily/HAD-like"/>
    <property type="match status" value="2"/>
</dbReference>
<feature type="transmembrane region" description="Helical" evidence="15">
    <location>
        <begin position="598"/>
        <end position="618"/>
    </location>
</feature>
<proteinExistence type="inferred from homology"/>
<dbReference type="PANTHER" id="PTHR24092:SF150">
    <property type="entry name" value="PHOSPHOLIPID-TRANSPORTING ATPASE"/>
    <property type="match status" value="1"/>
</dbReference>
<dbReference type="RefSeq" id="XP_001746230.1">
    <property type="nucleotide sequence ID" value="XM_001746178.1"/>
</dbReference>
<keyword evidence="5 13" id="KW-0547">Nucleotide-binding</keyword>
<sequence>MCYVETANLDGETNLKIRQGLPATSHLISRDSIRDWYLGCVLWICTAISCSVDVLGFEQEKPLSPWLTFFTFIILYNNLIPISLIITLDIVKYFQALVFINNDLDMYHEESDTPPRAQTSALNEELGQVQYIFSDKTGTLTQNEMLLLKCSVAGICYENNHQEVHACPQLADLHDIAPSSELVVAVAIFAPDLVWPYSALLDNLTNQHPTASVIREYLTLLAVCHTVVPERDRHDSGVIIYQAASPDESALVEAVKRLGFSFNVRQPESVQINALGRDEKYEILNVLEFNSTRKRMSVIVRTPHGKIKLYCKGADNVIYERLAPNQPFQDATTQHLKVFASDGLRTLCLAVAEIDEARYAEWSKVYEAAATALTNRAEKLDEAAEQARLPNLFLLGATAIEDRLQEGVPETIQALAQAGIKIWVCTGDKQETAINIGFSCRLLTSQMTLLVANEYTHSDCARWLDEQLQTYRRSDEQTKLAMIIDRGTLEFALTPALLDRWLELAKLCKAVIACRVSPLQKAEIVRAVKESEAAITLAIGDGANDVGMIQAAHVGVGISGKEGLQAARSADYSVGQFRFLKKLLLVHGAWSYRRITMLILYSFWKNIALYLMELWFAFDNGFSGQILFEKWTLSAYNVAFTLLPPLAIGVFDQHLSASTLMSIPSLYQYGQKRQNFNTWVFWGWTLNSIYHSLLLYWLPLEAFKHDNIQNDGTVTGQWFFGHVVYSIVIYTVILKAAMVINSWTKYTHIFLWGSVLIWIIFTLIYFRLWASNAFGGIGYEVYGVDTQMYRSALVWFSFLLFPVLALYRDAMYVALWTCVQRGKLGRPASGPRTAKRSYPTDARRKARLWTAHGSLFPWATETDLKLTHLAPFVFLNENTASVTQATLIRRYDTTLDKPEGE</sequence>
<feature type="binding site" evidence="13">
    <location>
        <position position="545"/>
    </location>
    <ligand>
        <name>ATP</name>
        <dbReference type="ChEBI" id="CHEBI:30616"/>
    </ligand>
</feature>
<dbReference type="FunFam" id="3.40.50.1000:FF:000001">
    <property type="entry name" value="Phospholipid-transporting ATPase IC"/>
    <property type="match status" value="1"/>
</dbReference>
<dbReference type="GO" id="GO:0045332">
    <property type="term" value="P:phospholipid translocation"/>
    <property type="evidence" value="ECO:0000318"/>
    <property type="project" value="GO_Central"/>
</dbReference>
<accession>A9V0A5</accession>
<dbReference type="SUPFAM" id="SSF81665">
    <property type="entry name" value="Calcium ATPase, transmembrane domain M"/>
    <property type="match status" value="1"/>
</dbReference>
<protein>
    <recommendedName>
        <fullName evidence="15">Phospholipid-transporting ATPase</fullName>
        <ecNumber evidence="15">7.6.2.1</ecNumber>
    </recommendedName>
</protein>
<feature type="transmembrane region" description="Helical" evidence="15">
    <location>
        <begin position="69"/>
        <end position="91"/>
    </location>
</feature>
<keyword evidence="10 15" id="KW-0472">Membrane</keyword>
<feature type="domain" description="P-type ATPase C-terminal" evidence="16">
    <location>
        <begin position="567"/>
        <end position="815"/>
    </location>
</feature>
<dbReference type="Pfam" id="PF13246">
    <property type="entry name" value="Cation_ATPase"/>
    <property type="match status" value="1"/>
</dbReference>
<feature type="binding site" evidence="13">
    <location>
        <position position="521"/>
    </location>
    <ligand>
        <name>ATP</name>
        <dbReference type="ChEBI" id="CHEBI:30616"/>
    </ligand>
</feature>
<dbReference type="GeneID" id="5891295"/>
<feature type="active site" description="4-aspartylphosphate intermediate" evidence="12">
    <location>
        <position position="135"/>
    </location>
</feature>
<feature type="transmembrane region" description="Helical" evidence="15">
    <location>
        <begin position="718"/>
        <end position="737"/>
    </location>
</feature>
<dbReference type="eggNOG" id="KOG0206">
    <property type="taxonomic scope" value="Eukaryota"/>
</dbReference>
<dbReference type="InterPro" id="IPR006539">
    <property type="entry name" value="P-type_ATPase_IV"/>
</dbReference>
<reference evidence="17 18" key="1">
    <citation type="journal article" date="2008" name="Nature">
        <title>The genome of the choanoflagellate Monosiga brevicollis and the origin of metazoans.</title>
        <authorList>
            <consortium name="JGI Sequencing"/>
            <person name="King N."/>
            <person name="Westbrook M.J."/>
            <person name="Young S.L."/>
            <person name="Kuo A."/>
            <person name="Abedin M."/>
            <person name="Chapman J."/>
            <person name="Fairclough S."/>
            <person name="Hellsten U."/>
            <person name="Isogai Y."/>
            <person name="Letunic I."/>
            <person name="Marr M."/>
            <person name="Pincus D."/>
            <person name="Putnam N."/>
            <person name="Rokas A."/>
            <person name="Wright K.J."/>
            <person name="Zuzow R."/>
            <person name="Dirks W."/>
            <person name="Good M."/>
            <person name="Goodstein D."/>
            <person name="Lemons D."/>
            <person name="Li W."/>
            <person name="Lyons J.B."/>
            <person name="Morris A."/>
            <person name="Nichols S."/>
            <person name="Richter D.J."/>
            <person name="Salamov A."/>
            <person name="Bork P."/>
            <person name="Lim W.A."/>
            <person name="Manning G."/>
            <person name="Miller W.T."/>
            <person name="McGinnis W."/>
            <person name="Shapiro H."/>
            <person name="Tjian R."/>
            <person name="Grigoriev I.V."/>
            <person name="Rokhsar D."/>
        </authorList>
    </citation>
    <scope>NUCLEOTIDE SEQUENCE [LARGE SCALE GENOMIC DNA]</scope>
    <source>
        <strain evidence="18">MX1 / ATCC 50154</strain>
    </source>
</reference>
<evidence type="ECO:0000256" key="11">
    <source>
        <dbReference type="ARBA" id="ARBA00034036"/>
    </source>
</evidence>
<evidence type="ECO:0000256" key="6">
    <source>
        <dbReference type="ARBA" id="ARBA00022840"/>
    </source>
</evidence>
<dbReference type="PANTHER" id="PTHR24092">
    <property type="entry name" value="PROBABLE PHOSPHOLIPID-TRANSPORTING ATPASE"/>
    <property type="match status" value="1"/>
</dbReference>
<dbReference type="GO" id="GO:0005886">
    <property type="term" value="C:plasma membrane"/>
    <property type="evidence" value="ECO:0000318"/>
    <property type="project" value="GO_Central"/>
</dbReference>
<comment type="similarity">
    <text evidence="2 15">Belongs to the cation transport ATPase (P-type) (TC 3.A.3) family. Type IV subfamily.</text>
</comment>
<evidence type="ECO:0000256" key="1">
    <source>
        <dbReference type="ARBA" id="ARBA00004141"/>
    </source>
</evidence>
<dbReference type="GO" id="GO:0000287">
    <property type="term" value="F:magnesium ion binding"/>
    <property type="evidence" value="ECO:0007669"/>
    <property type="project" value="UniProtKB-UniRule"/>
</dbReference>
<dbReference type="FunFam" id="3.40.50.1000:FF:000014">
    <property type="entry name" value="Phospholipid-transporting ATPase"/>
    <property type="match status" value="1"/>
</dbReference>
<dbReference type="GO" id="GO:0005524">
    <property type="term" value="F:ATP binding"/>
    <property type="evidence" value="ECO:0007669"/>
    <property type="project" value="UniProtKB-UniRule"/>
</dbReference>
<dbReference type="InterPro" id="IPR023299">
    <property type="entry name" value="ATPase_P-typ_cyto_dom_N"/>
</dbReference>
<keyword evidence="9 15" id="KW-1133">Transmembrane helix</keyword>
<evidence type="ECO:0000313" key="17">
    <source>
        <dbReference type="EMBL" id="EDQ89125.1"/>
    </source>
</evidence>
<dbReference type="InterPro" id="IPR018303">
    <property type="entry name" value="ATPase_P-typ_P_site"/>
</dbReference>
<feature type="binding site" evidence="13">
    <location>
        <position position="135"/>
    </location>
    <ligand>
        <name>ATP</name>
        <dbReference type="ChEBI" id="CHEBI:30616"/>
    </ligand>
</feature>
<comment type="cofactor">
    <cofactor evidence="14">
        <name>Mg(2+)</name>
        <dbReference type="ChEBI" id="CHEBI:18420"/>
    </cofactor>
</comment>
<feature type="binding site" evidence="13">
    <location>
        <position position="137"/>
    </location>
    <ligand>
        <name>ATP</name>
        <dbReference type="ChEBI" id="CHEBI:30616"/>
    </ligand>
</feature>
<dbReference type="KEGG" id="mbr:MONBRDRAFT_8524"/>
<dbReference type="FunCoup" id="A9V0A5">
    <property type="interactions" value="911"/>
</dbReference>
<evidence type="ECO:0000259" key="16">
    <source>
        <dbReference type="Pfam" id="PF16212"/>
    </source>
</evidence>
<evidence type="ECO:0000256" key="12">
    <source>
        <dbReference type="PIRSR" id="PIRSR606539-1"/>
    </source>
</evidence>
<feature type="transmembrane region" description="Helical" evidence="15">
    <location>
        <begin position="638"/>
        <end position="655"/>
    </location>
</feature>
<organism evidence="17 18">
    <name type="scientific">Monosiga brevicollis</name>
    <name type="common">Choanoflagellate</name>
    <dbReference type="NCBI Taxonomy" id="81824"/>
    <lineage>
        <taxon>Eukaryota</taxon>
        <taxon>Choanoflagellata</taxon>
        <taxon>Craspedida</taxon>
        <taxon>Salpingoecidae</taxon>
        <taxon>Monosiga</taxon>
    </lineage>
</organism>
<dbReference type="EMBL" id="CH991552">
    <property type="protein sequence ID" value="EDQ89125.1"/>
    <property type="molecule type" value="Genomic_DNA"/>
</dbReference>
<dbReference type="SFLD" id="SFLDF00027">
    <property type="entry name" value="p-type_atpase"/>
    <property type="match status" value="1"/>
</dbReference>
<feature type="binding site" evidence="13">
    <location>
        <position position="136"/>
    </location>
    <ligand>
        <name>ATP</name>
        <dbReference type="ChEBI" id="CHEBI:30616"/>
    </ligand>
</feature>
<dbReference type="GO" id="GO:0005802">
    <property type="term" value="C:trans-Golgi network"/>
    <property type="evidence" value="ECO:0000318"/>
    <property type="project" value="GO_Central"/>
</dbReference>
<evidence type="ECO:0000256" key="8">
    <source>
        <dbReference type="ARBA" id="ARBA00022967"/>
    </source>
</evidence>
<feature type="binding site" evidence="13">
    <location>
        <position position="515"/>
    </location>
    <ligand>
        <name>ATP</name>
        <dbReference type="ChEBI" id="CHEBI:30616"/>
    </ligand>
</feature>
<keyword evidence="4 14" id="KW-0479">Metal-binding</keyword>
<dbReference type="Pfam" id="PF16212">
    <property type="entry name" value="PhoLip_ATPase_C"/>
    <property type="match status" value="1"/>
</dbReference>
<dbReference type="SFLD" id="SFLDS00003">
    <property type="entry name" value="Haloacid_Dehalogenase"/>
    <property type="match status" value="1"/>
</dbReference>
<dbReference type="InterPro" id="IPR036412">
    <property type="entry name" value="HAD-like_sf"/>
</dbReference>
<gene>
    <name evidence="17" type="ORF">MONBRDRAFT_8524</name>
</gene>
<evidence type="ECO:0000256" key="14">
    <source>
        <dbReference type="PIRSR" id="PIRSR606539-3"/>
    </source>
</evidence>
<evidence type="ECO:0000256" key="9">
    <source>
        <dbReference type="ARBA" id="ARBA00022989"/>
    </source>
</evidence>
<dbReference type="NCBIfam" id="TIGR01652">
    <property type="entry name" value="ATPase-Plipid"/>
    <property type="match status" value="1"/>
</dbReference>
<keyword evidence="18" id="KW-1185">Reference proteome</keyword>
<feature type="binding site" evidence="13">
    <location>
        <position position="312"/>
    </location>
    <ligand>
        <name>ATP</name>
        <dbReference type="ChEBI" id="CHEBI:30616"/>
    </ligand>
</feature>
<dbReference type="Proteomes" id="UP000001357">
    <property type="component" value="Unassembled WGS sequence"/>
</dbReference>
<evidence type="ECO:0000313" key="18">
    <source>
        <dbReference type="Proteomes" id="UP000001357"/>
    </source>
</evidence>
<dbReference type="GO" id="GO:0016887">
    <property type="term" value="F:ATP hydrolysis activity"/>
    <property type="evidence" value="ECO:0007669"/>
    <property type="project" value="InterPro"/>
</dbReference>
<feature type="binding site" evidence="13">
    <location>
        <position position="289"/>
    </location>
    <ligand>
        <name>ATP</name>
        <dbReference type="ChEBI" id="CHEBI:30616"/>
    </ligand>
</feature>
<keyword evidence="7 14" id="KW-0460">Magnesium</keyword>
<feature type="binding site" evidence="14">
    <location>
        <position position="541"/>
    </location>
    <ligand>
        <name>Mg(2+)</name>
        <dbReference type="ChEBI" id="CHEBI:18420"/>
    </ligand>
</feature>
<feature type="transmembrane region" description="Helical" evidence="15">
    <location>
        <begin position="676"/>
        <end position="698"/>
    </location>
</feature>
<dbReference type="InParanoid" id="A9V0A5"/>
<feature type="binding site" evidence="13">
    <location>
        <position position="345"/>
    </location>
    <ligand>
        <name>ATP</name>
        <dbReference type="ChEBI" id="CHEBI:30616"/>
    </ligand>
</feature>
<evidence type="ECO:0000256" key="2">
    <source>
        <dbReference type="ARBA" id="ARBA00008109"/>
    </source>
</evidence>
<feature type="binding site" evidence="14">
    <location>
        <position position="137"/>
    </location>
    <ligand>
        <name>Mg(2+)</name>
        <dbReference type="ChEBI" id="CHEBI:18420"/>
    </ligand>
</feature>
<keyword evidence="8 15" id="KW-1278">Translocase</keyword>
<dbReference type="InterPro" id="IPR032630">
    <property type="entry name" value="P_typ_ATPase_c"/>
</dbReference>
<dbReference type="SFLD" id="SFLDG00002">
    <property type="entry name" value="C1.7:_P-type_atpase_like"/>
    <property type="match status" value="1"/>
</dbReference>
<evidence type="ECO:0000256" key="10">
    <source>
        <dbReference type="ARBA" id="ARBA00023136"/>
    </source>
</evidence>
<dbReference type="InterPro" id="IPR023298">
    <property type="entry name" value="ATPase_P-typ_TM_dom_sf"/>
</dbReference>
<comment type="catalytic activity">
    <reaction evidence="11 15">
        <text>ATP + H2O + phospholipidSide 1 = ADP + phosphate + phospholipidSide 2.</text>
        <dbReference type="EC" id="7.6.2.1"/>
    </reaction>
</comment>
<evidence type="ECO:0000256" key="13">
    <source>
        <dbReference type="PIRSR" id="PIRSR606539-2"/>
    </source>
</evidence>
<keyword evidence="3 15" id="KW-0812">Transmembrane</keyword>
<evidence type="ECO:0000256" key="5">
    <source>
        <dbReference type="ARBA" id="ARBA00022741"/>
    </source>
</evidence>
<dbReference type="STRING" id="81824.A9V0A5"/>
<feature type="binding site" evidence="14">
    <location>
        <position position="545"/>
    </location>
    <ligand>
        <name>Mg(2+)</name>
        <dbReference type="ChEBI" id="CHEBI:18420"/>
    </ligand>
</feature>
<dbReference type="SUPFAM" id="SSF81660">
    <property type="entry name" value="Metal cation-transporting ATPase, ATP-binding domain N"/>
    <property type="match status" value="1"/>
</dbReference>
<name>A9V0A5_MONBE</name>
<dbReference type="AlphaFoldDB" id="A9V0A5"/>
<comment type="subcellular location">
    <subcellularLocation>
        <location evidence="1 15">Membrane</location>
        <topology evidence="1 15">Multi-pass membrane protein</topology>
    </subcellularLocation>
</comment>
<dbReference type="InterPro" id="IPR001757">
    <property type="entry name" value="P_typ_ATPase"/>
</dbReference>
<feature type="binding site" evidence="13">
    <location>
        <position position="426"/>
    </location>
    <ligand>
        <name>ATP</name>
        <dbReference type="ChEBI" id="CHEBI:30616"/>
    </ligand>
</feature>
<feature type="binding site" evidence="13">
    <location>
        <position position="427"/>
    </location>
    <ligand>
        <name>ATP</name>
        <dbReference type="ChEBI" id="CHEBI:30616"/>
    </ligand>
</feature>
<dbReference type="InterPro" id="IPR044492">
    <property type="entry name" value="P_typ_ATPase_HD_dom"/>
</dbReference>
<dbReference type="SUPFAM" id="SSF56784">
    <property type="entry name" value="HAD-like"/>
    <property type="match status" value="1"/>
</dbReference>
<evidence type="ECO:0000256" key="15">
    <source>
        <dbReference type="RuleBase" id="RU362033"/>
    </source>
</evidence>
<feature type="binding site" evidence="13">
    <location>
        <position position="248"/>
    </location>
    <ligand>
        <name>ATP</name>
        <dbReference type="ChEBI" id="CHEBI:30616"/>
    </ligand>
</feature>
<feature type="transmembrane region" description="Helical" evidence="15">
    <location>
        <begin position="36"/>
        <end position="57"/>
    </location>
</feature>
<dbReference type="PRINTS" id="PR00119">
    <property type="entry name" value="CATATPASE"/>
</dbReference>
<feature type="transmembrane region" description="Helical" evidence="15">
    <location>
        <begin position="749"/>
        <end position="768"/>
    </location>
</feature>
<dbReference type="OMA" id="CQKASHE"/>
<dbReference type="NCBIfam" id="TIGR01494">
    <property type="entry name" value="ATPase_P-type"/>
    <property type="match status" value="1"/>
</dbReference>
<evidence type="ECO:0000256" key="4">
    <source>
        <dbReference type="ARBA" id="ARBA00022723"/>
    </source>
</evidence>
<dbReference type="Gene3D" id="3.40.1110.10">
    <property type="entry name" value="Calcium-transporting ATPase, cytoplasmic domain N"/>
    <property type="match status" value="2"/>
</dbReference>
<dbReference type="GO" id="GO:0140326">
    <property type="term" value="F:ATPase-coupled intramembrane lipid transporter activity"/>
    <property type="evidence" value="ECO:0000318"/>
    <property type="project" value="GO_Central"/>
</dbReference>
<feature type="binding site" evidence="13">
    <location>
        <position position="544"/>
    </location>
    <ligand>
        <name>ATP</name>
        <dbReference type="ChEBI" id="CHEBI:30616"/>
    </ligand>
</feature>
<dbReference type="InterPro" id="IPR023214">
    <property type="entry name" value="HAD_sf"/>
</dbReference>
<evidence type="ECO:0000256" key="3">
    <source>
        <dbReference type="ARBA" id="ARBA00022692"/>
    </source>
</evidence>
<keyword evidence="6 13" id="KW-0067">ATP-binding</keyword>
<evidence type="ECO:0000256" key="7">
    <source>
        <dbReference type="ARBA" id="ARBA00022842"/>
    </source>
</evidence>
<dbReference type="FunFam" id="3.40.1110.10:FF:000055">
    <property type="entry name" value="Phospholipid-transporting ATPase"/>
    <property type="match status" value="1"/>
</dbReference>
<dbReference type="EC" id="7.6.2.1" evidence="15"/>
<dbReference type="PROSITE" id="PS00154">
    <property type="entry name" value="ATPASE_E1_E2"/>
    <property type="match status" value="1"/>
</dbReference>
<feature type="transmembrane region" description="Helical" evidence="15">
    <location>
        <begin position="788"/>
        <end position="807"/>
    </location>
</feature>
<feature type="binding site" evidence="14">
    <location>
        <position position="135"/>
    </location>
    <ligand>
        <name>Mg(2+)</name>
        <dbReference type="ChEBI" id="CHEBI:18420"/>
    </ligand>
</feature>